<organism evidence="3">
    <name type="scientific">Cyprinus carpio</name>
    <name type="common">Common carp</name>
    <dbReference type="NCBI Taxonomy" id="7962"/>
    <lineage>
        <taxon>Eukaryota</taxon>
        <taxon>Metazoa</taxon>
        <taxon>Chordata</taxon>
        <taxon>Craniata</taxon>
        <taxon>Vertebrata</taxon>
        <taxon>Euteleostomi</taxon>
        <taxon>Actinopterygii</taxon>
        <taxon>Neopterygii</taxon>
        <taxon>Teleostei</taxon>
        <taxon>Ostariophysi</taxon>
        <taxon>Cypriniformes</taxon>
        <taxon>Cyprinidae</taxon>
        <taxon>Cyprininae</taxon>
        <taxon>Cyprinus</taxon>
    </lineage>
</organism>
<dbReference type="GO" id="GO:0046872">
    <property type="term" value="F:metal ion binding"/>
    <property type="evidence" value="ECO:0007669"/>
    <property type="project" value="UniProtKB-UniRule"/>
</dbReference>
<keyword evidence="1" id="KW-0501">Molybdenum cofactor biosynthesis</keyword>
<comment type="catalytic activity">
    <reaction evidence="1">
        <text>molybdopterin + ATP + H(+) = adenylyl-molybdopterin + diphosphate</text>
        <dbReference type="Rhea" id="RHEA:31331"/>
        <dbReference type="ChEBI" id="CHEBI:15378"/>
        <dbReference type="ChEBI" id="CHEBI:30616"/>
        <dbReference type="ChEBI" id="CHEBI:33019"/>
        <dbReference type="ChEBI" id="CHEBI:58698"/>
        <dbReference type="ChEBI" id="CHEBI:62727"/>
    </reaction>
</comment>
<proteinExistence type="inferred from homology"/>
<evidence type="ECO:0000259" key="2">
    <source>
        <dbReference type="Pfam" id="PF00994"/>
    </source>
</evidence>
<protein>
    <submittedName>
        <fullName evidence="3">Gephyrin-like</fullName>
    </submittedName>
</protein>
<sequence length="115" mass="12771">MADRVQTSEQTVQIKRLQLVFHVYVCICVCVFQLLNPEDDLHPGKIRDSNRSTLLATIQEHGYPTINLGIVGDNPDDLLNALNEGISRADVIITSGGVSMGEKVQELMHVLHEFS</sequence>
<dbReference type="InterPro" id="IPR001453">
    <property type="entry name" value="MoaB/Mog_dom"/>
</dbReference>
<keyword evidence="1" id="KW-0500">Molybdenum</keyword>
<dbReference type="GO" id="GO:0061598">
    <property type="term" value="F:molybdopterin adenylyltransferase activity"/>
    <property type="evidence" value="ECO:0007669"/>
    <property type="project" value="UniProtKB-UniRule"/>
</dbReference>
<dbReference type="GO" id="GO:0072579">
    <property type="term" value="P:glycine receptor clustering"/>
    <property type="evidence" value="ECO:0007669"/>
    <property type="project" value="TreeGrafter"/>
</dbReference>
<keyword evidence="1" id="KW-0479">Metal-binding</keyword>
<evidence type="ECO:0000256" key="1">
    <source>
        <dbReference type="RuleBase" id="RU365090"/>
    </source>
</evidence>
<accession>A0A9Q9XKP2</accession>
<dbReference type="AlphaFoldDB" id="A0A9Q9XKP2"/>
<dbReference type="GeneID" id="122141064"/>
<comment type="function">
    <text evidence="1">Catalyzes two steps in the biosynthesis of the molybdenum cofactor. In the first step, molybdopterin is adenylated. Subsequently, molybdate is inserted into adenylated molybdopterin and AMP is released.</text>
</comment>
<dbReference type="PANTHER" id="PTHR10192">
    <property type="entry name" value="MOLYBDOPTERIN BIOSYNTHESIS PROTEIN"/>
    <property type="match status" value="1"/>
</dbReference>
<feature type="domain" description="MoaB/Mog" evidence="2">
    <location>
        <begin position="39"/>
        <end position="103"/>
    </location>
</feature>
<comment type="catalytic activity">
    <reaction evidence="1">
        <text>adenylyl-molybdopterin + molybdate = Mo-molybdopterin + AMP + H(+)</text>
        <dbReference type="Rhea" id="RHEA:35047"/>
        <dbReference type="ChEBI" id="CHEBI:15378"/>
        <dbReference type="ChEBI" id="CHEBI:36264"/>
        <dbReference type="ChEBI" id="CHEBI:62727"/>
        <dbReference type="ChEBI" id="CHEBI:71302"/>
        <dbReference type="ChEBI" id="CHEBI:456215"/>
    </reaction>
</comment>
<dbReference type="GO" id="GO:0061599">
    <property type="term" value="F:molybdopterin molybdotransferase activity"/>
    <property type="evidence" value="ECO:0007669"/>
    <property type="project" value="UniProtKB-UniRule"/>
</dbReference>
<dbReference type="GO" id="GO:0007529">
    <property type="term" value="P:establishment of synaptic specificity at neuromuscular junction"/>
    <property type="evidence" value="ECO:0007669"/>
    <property type="project" value="TreeGrafter"/>
</dbReference>
<comment type="pathway">
    <text evidence="1">Cofactor biosynthesis; molybdopterin biosynthesis.</text>
</comment>
<dbReference type="RefSeq" id="XP_042602891.1">
    <property type="nucleotide sequence ID" value="XM_042746957.1"/>
</dbReference>
<dbReference type="KEGG" id="ccar:122141064"/>
<keyword evidence="1" id="KW-0808">Transferase</keyword>
<dbReference type="InterPro" id="IPR038987">
    <property type="entry name" value="MoeA-like"/>
</dbReference>
<dbReference type="Proteomes" id="UP001155660">
    <property type="component" value="Chromosome B20"/>
</dbReference>
<dbReference type="GO" id="GO:0099634">
    <property type="term" value="C:postsynaptic specialization membrane"/>
    <property type="evidence" value="ECO:0007669"/>
    <property type="project" value="GOC"/>
</dbReference>
<name>A0A9Q9XKP2_CYPCA</name>
<comment type="similarity">
    <text evidence="1">Belongs to the MoeA family.</text>
</comment>
<dbReference type="PANTHER" id="PTHR10192:SF5">
    <property type="entry name" value="GEPHYRIN"/>
    <property type="match status" value="1"/>
</dbReference>
<reference evidence="3" key="1">
    <citation type="submission" date="2025-08" db="UniProtKB">
        <authorList>
            <consortium name="RefSeq"/>
        </authorList>
    </citation>
    <scope>IDENTIFICATION</scope>
    <source>
        <tissue evidence="3">Muscle</tissue>
    </source>
</reference>
<dbReference type="GO" id="GO:0030425">
    <property type="term" value="C:dendrite"/>
    <property type="evidence" value="ECO:0007669"/>
    <property type="project" value="TreeGrafter"/>
</dbReference>
<dbReference type="GO" id="GO:0097112">
    <property type="term" value="P:gamma-aminobutyric acid receptor clustering"/>
    <property type="evidence" value="ECO:0007669"/>
    <property type="project" value="TreeGrafter"/>
</dbReference>
<comment type="cofactor">
    <cofactor evidence="1">
        <name>Mg(2+)</name>
        <dbReference type="ChEBI" id="CHEBI:18420"/>
    </cofactor>
</comment>
<dbReference type="GO" id="GO:0005524">
    <property type="term" value="F:ATP binding"/>
    <property type="evidence" value="ECO:0007669"/>
    <property type="project" value="UniProtKB-UniRule"/>
</dbReference>
<dbReference type="GO" id="GO:0006777">
    <property type="term" value="P:Mo-molybdopterin cofactor biosynthetic process"/>
    <property type="evidence" value="ECO:0007669"/>
    <property type="project" value="UniProtKB-UniRule"/>
</dbReference>
<dbReference type="Pfam" id="PF00994">
    <property type="entry name" value="MoCF_biosynth"/>
    <property type="match status" value="1"/>
</dbReference>
<dbReference type="OrthoDB" id="4349954at2759"/>
<dbReference type="GO" id="GO:0005829">
    <property type="term" value="C:cytosol"/>
    <property type="evidence" value="ECO:0007669"/>
    <property type="project" value="TreeGrafter"/>
</dbReference>
<evidence type="ECO:0000313" key="3">
    <source>
        <dbReference type="RefSeq" id="XP_042602891.1"/>
    </source>
</evidence>
<dbReference type="GO" id="GO:0098970">
    <property type="term" value="P:postsynaptic neurotransmitter receptor diffusion trapping"/>
    <property type="evidence" value="ECO:0007669"/>
    <property type="project" value="TreeGrafter"/>
</dbReference>
<gene>
    <name evidence="3" type="primary">LOC122141064</name>
</gene>
<keyword evidence="1" id="KW-0460">Magnesium</keyword>